<protein>
    <submittedName>
        <fullName evidence="7">F0F1-type ATP synthase, delta subunit</fullName>
    </submittedName>
</protein>
<evidence type="ECO:0000313" key="8">
    <source>
        <dbReference type="Proteomes" id="UP000034493"/>
    </source>
</evidence>
<sequence>MISRKKQKIIAKQMFRDSLTNGSTDSEKIRKVLGRAILEKPSGLLNILKIYKRLVETAVAKEQIILETAMALSNKKPLEKELLKKTGARKILYKTSPKITFGAKITHYDWIYDETLDAKLKSLTNAQ</sequence>
<comment type="subcellular location">
    <subcellularLocation>
        <location evidence="1">Membrane</location>
    </subcellularLocation>
</comment>
<accession>A0A0G0VS28</accession>
<evidence type="ECO:0000313" key="7">
    <source>
        <dbReference type="EMBL" id="KKS03669.1"/>
    </source>
</evidence>
<dbReference type="Proteomes" id="UP000034493">
    <property type="component" value="Unassembled WGS sequence"/>
</dbReference>
<dbReference type="Pfam" id="PF00213">
    <property type="entry name" value="OSCP"/>
    <property type="match status" value="1"/>
</dbReference>
<dbReference type="InterPro" id="IPR000711">
    <property type="entry name" value="ATPase_OSCP/dsu"/>
</dbReference>
<evidence type="ECO:0000256" key="2">
    <source>
        <dbReference type="ARBA" id="ARBA00022448"/>
    </source>
</evidence>
<keyword evidence="6" id="KW-0066">ATP synthesis</keyword>
<dbReference type="GO" id="GO:0016020">
    <property type="term" value="C:membrane"/>
    <property type="evidence" value="ECO:0007669"/>
    <property type="project" value="UniProtKB-SubCell"/>
</dbReference>
<organism evidence="7 8">
    <name type="scientific">Candidatus Curtissbacteria bacterium GW2011_GWA2_41_24</name>
    <dbReference type="NCBI Taxonomy" id="1618411"/>
    <lineage>
        <taxon>Bacteria</taxon>
        <taxon>Candidatus Curtissiibacteriota</taxon>
    </lineage>
</organism>
<keyword evidence="4" id="KW-0406">Ion transport</keyword>
<reference evidence="7 8" key="1">
    <citation type="journal article" date="2015" name="Nature">
        <title>rRNA introns, odd ribosomes, and small enigmatic genomes across a large radiation of phyla.</title>
        <authorList>
            <person name="Brown C.T."/>
            <person name="Hug L.A."/>
            <person name="Thomas B.C."/>
            <person name="Sharon I."/>
            <person name="Castelle C.J."/>
            <person name="Singh A."/>
            <person name="Wilkins M.J."/>
            <person name="Williams K.H."/>
            <person name="Banfield J.F."/>
        </authorList>
    </citation>
    <scope>NUCLEOTIDE SEQUENCE [LARGE SCALE GENOMIC DNA]</scope>
</reference>
<evidence type="ECO:0000256" key="6">
    <source>
        <dbReference type="ARBA" id="ARBA00023310"/>
    </source>
</evidence>
<evidence type="ECO:0000256" key="3">
    <source>
        <dbReference type="ARBA" id="ARBA00022781"/>
    </source>
</evidence>
<dbReference type="GO" id="GO:0046933">
    <property type="term" value="F:proton-transporting ATP synthase activity, rotational mechanism"/>
    <property type="evidence" value="ECO:0007669"/>
    <property type="project" value="InterPro"/>
</dbReference>
<proteinExistence type="predicted"/>
<evidence type="ECO:0000256" key="1">
    <source>
        <dbReference type="ARBA" id="ARBA00004370"/>
    </source>
</evidence>
<evidence type="ECO:0000256" key="5">
    <source>
        <dbReference type="ARBA" id="ARBA00023136"/>
    </source>
</evidence>
<keyword evidence="3" id="KW-0375">Hydrogen ion transport</keyword>
<comment type="caution">
    <text evidence="7">The sequence shown here is derived from an EMBL/GenBank/DDBJ whole genome shotgun (WGS) entry which is preliminary data.</text>
</comment>
<keyword evidence="2" id="KW-0813">Transport</keyword>
<keyword evidence="5" id="KW-0472">Membrane</keyword>
<name>A0A0G0VS28_9BACT</name>
<dbReference type="AlphaFoldDB" id="A0A0G0VS28"/>
<dbReference type="EMBL" id="LCBC01000017">
    <property type="protein sequence ID" value="KKS03669.1"/>
    <property type="molecule type" value="Genomic_DNA"/>
</dbReference>
<gene>
    <name evidence="7" type="ORF">UU56_C0017G0004</name>
</gene>
<evidence type="ECO:0000256" key="4">
    <source>
        <dbReference type="ARBA" id="ARBA00023065"/>
    </source>
</evidence>